<dbReference type="InterPro" id="IPR051805">
    <property type="entry name" value="Dehydratase_Activator_Redct"/>
</dbReference>
<sequence length="264" mass="28029">MNIYAGLDLGSTTGKVVLIDDEKKILGWSIVPAVGGPEKTAARARTEAFLKAGLPQDTPVAYLTATGYGRNSFQQKNEEISEISCHALGAHELAPSVRTIVDIGGQDCKVISINSRGRVMDFQMNDRCSAGTGRFFEVIARVLGISLTELSENALKSSNPSPISKQCSVFAESEVISLVNQDVPLPDICAGVTESIARRIKGMIYKVGLEEDLALTGGCAQNKALALALERHLGVKLARLSENPQIMGAFGAAIFALEHSKAAA</sequence>
<evidence type="ECO:0000256" key="1">
    <source>
        <dbReference type="ARBA" id="ARBA00001966"/>
    </source>
</evidence>
<keyword evidence="3" id="KW-0408">Iron</keyword>
<dbReference type="PANTHER" id="PTHR32329">
    <property type="entry name" value="BIFUNCTIONAL PROTEIN [INCLUDES 2-HYDROXYACYL-COA DEHYDRATASE (N-TER) AND ITS ACTIVATOR DOMAIN (C_TERM)-RELATED"/>
    <property type="match status" value="1"/>
</dbReference>
<name>A0ABT7IP68_9BURK</name>
<dbReference type="RefSeq" id="WP_243376990.1">
    <property type="nucleotide sequence ID" value="NZ_JAKZJU020000001.1"/>
</dbReference>
<dbReference type="Proteomes" id="UP001165481">
    <property type="component" value="Unassembled WGS sequence"/>
</dbReference>
<dbReference type="Pfam" id="PF01869">
    <property type="entry name" value="BcrAD_BadFG"/>
    <property type="match status" value="1"/>
</dbReference>
<evidence type="ECO:0000313" key="7">
    <source>
        <dbReference type="Proteomes" id="UP001165481"/>
    </source>
</evidence>
<proteinExistence type="predicted"/>
<dbReference type="InterPro" id="IPR002731">
    <property type="entry name" value="ATPase_BadF"/>
</dbReference>
<protein>
    <submittedName>
        <fullName evidence="6">Acyl-CoA dehydratase activase</fullName>
    </submittedName>
</protein>
<comment type="caution">
    <text evidence="6">The sequence shown here is derived from an EMBL/GenBank/DDBJ whole genome shotgun (WGS) entry which is preliminary data.</text>
</comment>
<dbReference type="CDD" id="cd24036">
    <property type="entry name" value="ASKHA_NBD_BcrAD_BadFG_HgdC_HadI"/>
    <property type="match status" value="1"/>
</dbReference>
<keyword evidence="2" id="KW-0479">Metal-binding</keyword>
<dbReference type="NCBIfam" id="TIGR00241">
    <property type="entry name" value="CoA_E_activ"/>
    <property type="match status" value="1"/>
</dbReference>
<organism evidence="6 7">
    <name type="scientific">Mesosutterella faecium</name>
    <dbReference type="NCBI Taxonomy" id="2925194"/>
    <lineage>
        <taxon>Bacteria</taxon>
        <taxon>Pseudomonadati</taxon>
        <taxon>Pseudomonadota</taxon>
        <taxon>Betaproteobacteria</taxon>
        <taxon>Burkholderiales</taxon>
        <taxon>Sutterellaceae</taxon>
        <taxon>Mesosutterella</taxon>
    </lineage>
</organism>
<evidence type="ECO:0000259" key="5">
    <source>
        <dbReference type="Pfam" id="PF01869"/>
    </source>
</evidence>
<dbReference type="InterPro" id="IPR043129">
    <property type="entry name" value="ATPase_NBD"/>
</dbReference>
<comment type="cofactor">
    <cofactor evidence="1">
        <name>[4Fe-4S] cluster</name>
        <dbReference type="ChEBI" id="CHEBI:49883"/>
    </cofactor>
</comment>
<keyword evidence="7" id="KW-1185">Reference proteome</keyword>
<keyword evidence="4" id="KW-0411">Iron-sulfur</keyword>
<evidence type="ECO:0000256" key="3">
    <source>
        <dbReference type="ARBA" id="ARBA00023004"/>
    </source>
</evidence>
<dbReference type="EMBL" id="JAKZJU020000001">
    <property type="protein sequence ID" value="MDL2060173.1"/>
    <property type="molecule type" value="Genomic_DNA"/>
</dbReference>
<gene>
    <name evidence="6" type="ORF">MUN46_009520</name>
</gene>
<reference evidence="6" key="1">
    <citation type="submission" date="2023-03" db="EMBL/GenBank/DDBJ databases">
        <title>Mesosutterella sp. nov. isolated from porcine feces.</title>
        <authorList>
            <person name="Yu S."/>
        </authorList>
    </citation>
    <scope>NUCLEOTIDE SEQUENCE</scope>
    <source>
        <strain evidence="6">AGMB02718</strain>
    </source>
</reference>
<feature type="domain" description="ATPase BadF/BadG/BcrA/BcrD type" evidence="5">
    <location>
        <begin position="6"/>
        <end position="256"/>
    </location>
</feature>
<accession>A0ABT7IP68</accession>
<dbReference type="Gene3D" id="3.30.420.40">
    <property type="match status" value="2"/>
</dbReference>
<evidence type="ECO:0000256" key="2">
    <source>
        <dbReference type="ARBA" id="ARBA00022723"/>
    </source>
</evidence>
<evidence type="ECO:0000313" key="6">
    <source>
        <dbReference type="EMBL" id="MDL2060173.1"/>
    </source>
</evidence>
<dbReference type="InterPro" id="IPR008275">
    <property type="entry name" value="CoA_E_activase_dom"/>
</dbReference>
<dbReference type="PANTHER" id="PTHR32329:SF2">
    <property type="entry name" value="BIFUNCTIONAL PROTEIN [INCLUDES 2-HYDROXYACYL-COA DEHYDRATASE (N-TER) AND ITS ACTIVATOR DOMAIN (C_TERM)"/>
    <property type="match status" value="1"/>
</dbReference>
<dbReference type="SUPFAM" id="SSF53067">
    <property type="entry name" value="Actin-like ATPase domain"/>
    <property type="match status" value="1"/>
</dbReference>
<evidence type="ECO:0000256" key="4">
    <source>
        <dbReference type="ARBA" id="ARBA00023014"/>
    </source>
</evidence>